<dbReference type="EMBL" id="U65001">
    <property type="protein sequence ID" value="AAD45418.1"/>
    <property type="molecule type" value="Genomic_DNA"/>
</dbReference>
<accession>Q9X9Q5</accession>
<evidence type="ECO:0000313" key="1">
    <source>
        <dbReference type="EMBL" id="AAD45418.1"/>
    </source>
</evidence>
<organism evidence="1">
    <name type="scientific">Sphingobium xenophagum</name>
    <dbReference type="NCBI Taxonomy" id="121428"/>
    <lineage>
        <taxon>Bacteria</taxon>
        <taxon>Pseudomonadati</taxon>
        <taxon>Pseudomonadota</taxon>
        <taxon>Alphaproteobacteria</taxon>
        <taxon>Sphingomonadales</taxon>
        <taxon>Sphingomonadaceae</taxon>
        <taxon>Sphingobium</taxon>
    </lineage>
</organism>
<dbReference type="AlphaFoldDB" id="Q9X9Q5"/>
<sequence>MGSQAARRCTGTRTAEAAVSLEGPIAAGCAWYMGQAPDQIGAEHTLFLEHPSASGSSTSKTAQQESALESYHEHTIEMVFAKLKHLLRKAGERTREGLWNRVGSLLDDFPPHRCKNYLRHPGYATVRSQTANSDTAGFQFSDKAAVKAATPSLAAG</sequence>
<reference evidence="1" key="1">
    <citation type="journal article" date="2006" name="Microbiology">
        <title>Identification and functional analysis of the genes for naphthalenesulfonate catabolism by Sphingomonas xenophaga BN6.</title>
        <authorList>
            <person name="Keck A."/>
            <person name="Conradt D."/>
            <person name="Mahler A."/>
            <person name="Stolz A."/>
            <person name="Mattes R."/>
            <person name="Klein J."/>
        </authorList>
    </citation>
    <scope>NUCLEOTIDE SEQUENCE</scope>
    <source>
        <strain evidence="1">BN6</strain>
    </source>
</reference>
<name>Q9X9Q5_SPHXE</name>
<proteinExistence type="predicted"/>
<protein>
    <submittedName>
        <fullName evidence="1">Putative transposase</fullName>
    </submittedName>
</protein>